<keyword evidence="3" id="KW-1185">Reference proteome</keyword>
<protein>
    <submittedName>
        <fullName evidence="2">Uncharacterized protein</fullName>
    </submittedName>
</protein>
<proteinExistence type="predicted"/>
<evidence type="ECO:0000313" key="3">
    <source>
        <dbReference type="Proteomes" id="UP000534783"/>
    </source>
</evidence>
<keyword evidence="1" id="KW-1133">Transmembrane helix</keyword>
<accession>A0A7X6DUN8</accession>
<keyword evidence="1" id="KW-0812">Transmembrane</keyword>
<gene>
    <name evidence="2" type="ORF">MNODULE_23115</name>
</gene>
<dbReference type="EMBL" id="VTOW01000009">
    <property type="protein sequence ID" value="NKE73650.1"/>
    <property type="molecule type" value="Genomic_DNA"/>
</dbReference>
<dbReference type="RefSeq" id="WP_168063611.1">
    <property type="nucleotide sequence ID" value="NZ_VTOW01000009.1"/>
</dbReference>
<name>A0A7X6DUN8_9BACT</name>
<sequence>MMTVRTAPNLLKRFPTSPFRFRDFIGKQGSKINALKEVVAKRWSESVAAPGFDLLYEALYRYGLYFALYGSLVYFAWVLWTMDGSGGQAVIQ</sequence>
<evidence type="ECO:0000256" key="1">
    <source>
        <dbReference type="SAM" id="Phobius"/>
    </source>
</evidence>
<organism evidence="2 3">
    <name type="scientific">Candidatus Manganitrophus noduliformans</name>
    <dbReference type="NCBI Taxonomy" id="2606439"/>
    <lineage>
        <taxon>Bacteria</taxon>
        <taxon>Pseudomonadati</taxon>
        <taxon>Nitrospirota</taxon>
        <taxon>Nitrospiria</taxon>
        <taxon>Candidatus Troglogloeales</taxon>
        <taxon>Candidatus Manganitrophaceae</taxon>
        <taxon>Candidatus Manganitrophus</taxon>
    </lineage>
</organism>
<comment type="caution">
    <text evidence="2">The sequence shown here is derived from an EMBL/GenBank/DDBJ whole genome shotgun (WGS) entry which is preliminary data.</text>
</comment>
<keyword evidence="1" id="KW-0472">Membrane</keyword>
<feature type="transmembrane region" description="Helical" evidence="1">
    <location>
        <begin position="62"/>
        <end position="80"/>
    </location>
</feature>
<dbReference type="Proteomes" id="UP000534783">
    <property type="component" value="Unassembled WGS sequence"/>
</dbReference>
<evidence type="ECO:0000313" key="2">
    <source>
        <dbReference type="EMBL" id="NKE73650.1"/>
    </source>
</evidence>
<dbReference type="AlphaFoldDB" id="A0A7X6DUN8"/>
<reference evidence="2 3" key="1">
    <citation type="journal article" date="2020" name="Nature">
        <title>Bacterial chemolithoautotrophy via manganese oxidation.</title>
        <authorList>
            <person name="Yu H."/>
            <person name="Leadbetter J.R."/>
        </authorList>
    </citation>
    <scope>NUCLEOTIDE SEQUENCE [LARGE SCALE GENOMIC DNA]</scope>
    <source>
        <strain evidence="2 3">Mn-1</strain>
    </source>
</reference>